<dbReference type="CDD" id="cd06261">
    <property type="entry name" value="TM_PBP2"/>
    <property type="match status" value="1"/>
</dbReference>
<dbReference type="AlphaFoldDB" id="F4A2J9"/>
<name>F4A2J9_MAHA5</name>
<evidence type="ECO:0000256" key="1">
    <source>
        <dbReference type="ARBA" id="ARBA00004651"/>
    </source>
</evidence>
<reference evidence="10" key="1">
    <citation type="submission" date="2010-11" db="EMBL/GenBank/DDBJ databases">
        <title>The complete genome of Mahella australiensis DSM 15567.</title>
        <authorList>
            <consortium name="US DOE Joint Genome Institute (JGI-PGF)"/>
            <person name="Lucas S."/>
            <person name="Copeland A."/>
            <person name="Lapidus A."/>
            <person name="Bruce D."/>
            <person name="Goodwin L."/>
            <person name="Pitluck S."/>
            <person name="Kyrpides N."/>
            <person name="Mavromatis K."/>
            <person name="Pagani I."/>
            <person name="Ivanova N."/>
            <person name="Teshima H."/>
            <person name="Brettin T."/>
            <person name="Detter J.C."/>
            <person name="Han C."/>
            <person name="Tapia R."/>
            <person name="Land M."/>
            <person name="Hauser L."/>
            <person name="Markowitz V."/>
            <person name="Cheng J.-F."/>
            <person name="Hugenholtz P."/>
            <person name="Woyke T."/>
            <person name="Wu D."/>
            <person name="Spring S."/>
            <person name="Pukall R."/>
            <person name="Steenblock K."/>
            <person name="Schneider S."/>
            <person name="Klenk H.-P."/>
            <person name="Eisen J.A."/>
        </authorList>
    </citation>
    <scope>NUCLEOTIDE SEQUENCE [LARGE SCALE GENOMIC DNA]</scope>
    <source>
        <strain evidence="10">DSM 15567 / CIP 107919 / 50-1 BON</strain>
    </source>
</reference>
<feature type="transmembrane region" description="Helical" evidence="7">
    <location>
        <begin position="27"/>
        <end position="50"/>
    </location>
</feature>
<comment type="similarity">
    <text evidence="7">Belongs to the binding-protein-dependent transport system permease family.</text>
</comment>
<comment type="subcellular location">
    <subcellularLocation>
        <location evidence="1 7">Cell membrane</location>
        <topology evidence="1 7">Multi-pass membrane protein</topology>
    </subcellularLocation>
</comment>
<dbReference type="KEGG" id="mas:Mahau_2093"/>
<feature type="transmembrane region" description="Helical" evidence="7">
    <location>
        <begin position="90"/>
        <end position="114"/>
    </location>
</feature>
<organism evidence="9 10">
    <name type="scientific">Mahella australiensis (strain DSM 15567 / CIP 107919 / 50-1 BON)</name>
    <dbReference type="NCBI Taxonomy" id="697281"/>
    <lineage>
        <taxon>Bacteria</taxon>
        <taxon>Bacillati</taxon>
        <taxon>Bacillota</taxon>
        <taxon>Clostridia</taxon>
        <taxon>Thermoanaerobacterales</taxon>
        <taxon>Thermoanaerobacterales Family IV. Incertae Sedis</taxon>
        <taxon>Mahella</taxon>
    </lineage>
</organism>
<reference evidence="9 10" key="2">
    <citation type="journal article" date="2011" name="Stand. Genomic Sci.">
        <title>Complete genome sequence of Mahella australiensis type strain (50-1 BON).</title>
        <authorList>
            <person name="Sikorski J."/>
            <person name="Teshima H."/>
            <person name="Nolan M."/>
            <person name="Lucas S."/>
            <person name="Hammon N."/>
            <person name="Deshpande S."/>
            <person name="Cheng J.F."/>
            <person name="Pitluck S."/>
            <person name="Liolios K."/>
            <person name="Pagani I."/>
            <person name="Ivanova N."/>
            <person name="Huntemann M."/>
            <person name="Mavromatis K."/>
            <person name="Ovchinikova G."/>
            <person name="Pati A."/>
            <person name="Tapia R."/>
            <person name="Han C."/>
            <person name="Goodwin L."/>
            <person name="Chen A."/>
            <person name="Palaniappan K."/>
            <person name="Land M."/>
            <person name="Hauser L."/>
            <person name="Ngatchou-Djao O.D."/>
            <person name="Rohde M."/>
            <person name="Pukall R."/>
            <person name="Spring S."/>
            <person name="Abt B."/>
            <person name="Goker M."/>
            <person name="Detter J.C."/>
            <person name="Woyke T."/>
            <person name="Bristow J."/>
            <person name="Markowitz V."/>
            <person name="Hugenholtz P."/>
            <person name="Eisen J.A."/>
            <person name="Kyrpides N.C."/>
            <person name="Klenk H.P."/>
            <person name="Lapidus A."/>
        </authorList>
    </citation>
    <scope>NUCLEOTIDE SEQUENCE [LARGE SCALE GENOMIC DNA]</scope>
    <source>
        <strain evidence="10">DSM 15567 / CIP 107919 / 50-1 BON</strain>
    </source>
</reference>
<dbReference type="STRING" id="697281.Mahau_2093"/>
<dbReference type="HOGENOM" id="CLU_016047_0_1_9"/>
<evidence type="ECO:0000313" key="9">
    <source>
        <dbReference type="EMBL" id="AEE97265.1"/>
    </source>
</evidence>
<feature type="transmembrane region" description="Helical" evidence="7">
    <location>
        <begin position="175"/>
        <end position="201"/>
    </location>
</feature>
<evidence type="ECO:0000259" key="8">
    <source>
        <dbReference type="PROSITE" id="PS50928"/>
    </source>
</evidence>
<gene>
    <name evidence="9" type="ordered locus">Mahau_2093</name>
</gene>
<evidence type="ECO:0000313" key="10">
    <source>
        <dbReference type="Proteomes" id="UP000008457"/>
    </source>
</evidence>
<dbReference type="PROSITE" id="PS50928">
    <property type="entry name" value="ABC_TM1"/>
    <property type="match status" value="1"/>
</dbReference>
<keyword evidence="3" id="KW-1003">Cell membrane</keyword>
<evidence type="ECO:0000256" key="7">
    <source>
        <dbReference type="RuleBase" id="RU363032"/>
    </source>
</evidence>
<feature type="transmembrane region" description="Helical" evidence="7">
    <location>
        <begin position="282"/>
        <end position="306"/>
    </location>
</feature>
<dbReference type="Pfam" id="PF00528">
    <property type="entry name" value="BPD_transp_1"/>
    <property type="match status" value="1"/>
</dbReference>
<dbReference type="OrthoDB" id="384651at2"/>
<dbReference type="SUPFAM" id="SSF161098">
    <property type="entry name" value="MetI-like"/>
    <property type="match status" value="1"/>
</dbReference>
<dbReference type="eggNOG" id="COG4209">
    <property type="taxonomic scope" value="Bacteria"/>
</dbReference>
<dbReference type="InterPro" id="IPR000515">
    <property type="entry name" value="MetI-like"/>
</dbReference>
<feature type="domain" description="ABC transmembrane type-1" evidence="8">
    <location>
        <begin position="86"/>
        <end position="303"/>
    </location>
</feature>
<dbReference type="Gene3D" id="1.10.3720.10">
    <property type="entry name" value="MetI-like"/>
    <property type="match status" value="1"/>
</dbReference>
<feature type="transmembrane region" description="Helical" evidence="7">
    <location>
        <begin position="126"/>
        <end position="146"/>
    </location>
</feature>
<dbReference type="EMBL" id="CP002360">
    <property type="protein sequence ID" value="AEE97265.1"/>
    <property type="molecule type" value="Genomic_DNA"/>
</dbReference>
<dbReference type="PANTHER" id="PTHR43227">
    <property type="entry name" value="BLL4140 PROTEIN"/>
    <property type="match status" value="1"/>
</dbReference>
<evidence type="ECO:0000256" key="3">
    <source>
        <dbReference type="ARBA" id="ARBA00022475"/>
    </source>
</evidence>
<evidence type="ECO:0000256" key="2">
    <source>
        <dbReference type="ARBA" id="ARBA00022448"/>
    </source>
</evidence>
<keyword evidence="10" id="KW-1185">Reference proteome</keyword>
<dbReference type="RefSeq" id="WP_013781693.1">
    <property type="nucleotide sequence ID" value="NC_015520.1"/>
</dbReference>
<sequence length="316" mass="35739">MAIVNAKRNLGKDIKPFWKQVSEQRQLIVLSLPFAIIVLIFNYLPLWGWILAFKNYTPAGGVWGSEWVGLANFKELFSDRDFYEALRNTLAISSLKLIFGFVSTICLAILLNEVRNVLFKRTVQTISYLPYFVSWVVAANIVYMALSPTDGIVNEILLKLNIVDKPIPFLGEEGYFWWVVALSHVWKEVGWGAIIYLAAMTSIDPDLYEAAAIDGAGRFRRIIHITIPGIAPTIKILLILNIGWILNAGFDQVYLLMNPAVSNSATTLEIYVYNYAMKYFRYSYGTAIGIFNSVVSFILIMLANYISKKVSEEGIF</sequence>
<keyword evidence="4 7" id="KW-0812">Transmembrane</keyword>
<dbReference type="InterPro" id="IPR035906">
    <property type="entry name" value="MetI-like_sf"/>
</dbReference>
<protein>
    <submittedName>
        <fullName evidence="9">Carbohydrate ABC transporter membrane protein 1, CUT1 family</fullName>
    </submittedName>
</protein>
<evidence type="ECO:0000256" key="5">
    <source>
        <dbReference type="ARBA" id="ARBA00022989"/>
    </source>
</evidence>
<keyword evidence="2 7" id="KW-0813">Transport</keyword>
<evidence type="ECO:0000256" key="6">
    <source>
        <dbReference type="ARBA" id="ARBA00023136"/>
    </source>
</evidence>
<accession>F4A2J9</accession>
<evidence type="ECO:0000256" key="4">
    <source>
        <dbReference type="ARBA" id="ARBA00022692"/>
    </source>
</evidence>
<feature type="transmembrane region" description="Helical" evidence="7">
    <location>
        <begin position="222"/>
        <end position="246"/>
    </location>
</feature>
<dbReference type="Proteomes" id="UP000008457">
    <property type="component" value="Chromosome"/>
</dbReference>
<keyword evidence="5 7" id="KW-1133">Transmembrane helix</keyword>
<dbReference type="InterPro" id="IPR050809">
    <property type="entry name" value="UgpAE/MalFG_permease"/>
</dbReference>
<dbReference type="GO" id="GO:0005886">
    <property type="term" value="C:plasma membrane"/>
    <property type="evidence" value="ECO:0007669"/>
    <property type="project" value="UniProtKB-SubCell"/>
</dbReference>
<dbReference type="GO" id="GO:0055085">
    <property type="term" value="P:transmembrane transport"/>
    <property type="evidence" value="ECO:0007669"/>
    <property type="project" value="InterPro"/>
</dbReference>
<keyword evidence="6 7" id="KW-0472">Membrane</keyword>
<dbReference type="PANTHER" id="PTHR43227:SF11">
    <property type="entry name" value="BLL4140 PROTEIN"/>
    <property type="match status" value="1"/>
</dbReference>
<proteinExistence type="inferred from homology"/>